<dbReference type="InterPro" id="IPR001585">
    <property type="entry name" value="TAL/FSA"/>
</dbReference>
<evidence type="ECO:0000313" key="2">
    <source>
        <dbReference type="Proteomes" id="UP001592582"/>
    </source>
</evidence>
<dbReference type="SUPFAM" id="SSF51569">
    <property type="entry name" value="Aldolase"/>
    <property type="match status" value="1"/>
</dbReference>
<dbReference type="PIRSF" id="PIRSF036915">
    <property type="entry name" value="Trnald_Bac_Plnt"/>
    <property type="match status" value="1"/>
</dbReference>
<protein>
    <submittedName>
        <fullName evidence="1">Transaldolase family protein</fullName>
    </submittedName>
</protein>
<evidence type="ECO:0000313" key="1">
    <source>
        <dbReference type="EMBL" id="MFC1409703.1"/>
    </source>
</evidence>
<dbReference type="PANTHER" id="PTHR10683">
    <property type="entry name" value="TRANSALDOLASE"/>
    <property type="match status" value="1"/>
</dbReference>
<gene>
    <name evidence="1" type="ORF">ACEZDG_10460</name>
</gene>
<name>A0ABV6V7P0_9ACTN</name>
<dbReference type="Gene3D" id="3.20.20.70">
    <property type="entry name" value="Aldolase class I"/>
    <property type="match status" value="1"/>
</dbReference>
<comment type="caution">
    <text evidence="1">The sequence shown here is derived from an EMBL/GenBank/DDBJ whole genome shotgun (WGS) entry which is preliminary data.</text>
</comment>
<dbReference type="InterPro" id="IPR013785">
    <property type="entry name" value="Aldolase_TIM"/>
</dbReference>
<dbReference type="Pfam" id="PF00923">
    <property type="entry name" value="TAL_FSA"/>
    <property type="match status" value="1"/>
</dbReference>
<reference evidence="1 2" key="1">
    <citation type="submission" date="2024-09" db="EMBL/GenBank/DDBJ databases">
        <authorList>
            <person name="Lee S.D."/>
        </authorList>
    </citation>
    <scope>NUCLEOTIDE SEQUENCE [LARGE SCALE GENOMIC DNA]</scope>
    <source>
        <strain evidence="1 2">N1-1</strain>
    </source>
</reference>
<dbReference type="Proteomes" id="UP001592582">
    <property type="component" value="Unassembled WGS sequence"/>
</dbReference>
<sequence length="365" mass="39638">MSIDLLKQLQSEGVSLWLDGVTRNQSLSGEFATLVRDRRITGAVHAPDVLADGLHERGYHRQLIDLAARGVDPATSARQLLADDLRLLCDALAPVHTAADGRDGLVSATAAAVPLQAAAAEARALHWAVDRPNVLVRAPAGGAWLPVVSELLADGIGVDVGPVYSPERYGEVVDAYFDGLERARLNGRDLSAIPSVATFPLGQLDAALEHAFDLLRRPGPAPLRHRICTAVARLAYREFDLRYRSDRWRALAAAGARPQRLLWSGTEAIGPAGPDTRHVDGFVAWGVVSSVSLRTLEAVADHALLEGDTLSGRHISAERDLANLSWLGVSHQDLARRLEADHLEQLTVSWSKLLQRVTDELERRR</sequence>
<dbReference type="InterPro" id="IPR004732">
    <property type="entry name" value="Transaldolase_2"/>
</dbReference>
<proteinExistence type="inferred from homology"/>
<keyword evidence="2" id="KW-1185">Reference proteome</keyword>
<dbReference type="EMBL" id="JBHEZX010000004">
    <property type="protein sequence ID" value="MFC1409703.1"/>
    <property type="molecule type" value="Genomic_DNA"/>
</dbReference>
<dbReference type="HAMAP" id="MF_00493">
    <property type="entry name" value="Transaldolase_2"/>
    <property type="match status" value="1"/>
</dbReference>
<organism evidence="1 2">
    <name type="scientific">Streptacidiphilus alkalitolerans</name>
    <dbReference type="NCBI Taxonomy" id="3342712"/>
    <lineage>
        <taxon>Bacteria</taxon>
        <taxon>Bacillati</taxon>
        <taxon>Actinomycetota</taxon>
        <taxon>Actinomycetes</taxon>
        <taxon>Kitasatosporales</taxon>
        <taxon>Streptomycetaceae</taxon>
        <taxon>Streptacidiphilus</taxon>
    </lineage>
</organism>
<dbReference type="PANTHER" id="PTHR10683:SF31">
    <property type="entry name" value="TRANSALDOLASE"/>
    <property type="match status" value="1"/>
</dbReference>
<accession>A0ABV6V7P0</accession>